<evidence type="ECO:0000256" key="2">
    <source>
        <dbReference type="HAMAP-Rule" id="MF_00048"/>
    </source>
</evidence>
<proteinExistence type="inferred from homology"/>
<sequence>MTAAGAEYEEHAAQWLEQRGWKILYRNVRFRSGELDIVALDQQQLVFVEVRKRSNPRYPSATESVDKRKQQRLLWAAASFLQRHPQWANRACRFDVIAFEPRQSLASFEPIWIRAAFTA</sequence>
<keyword evidence="4" id="KW-1185">Reference proteome</keyword>
<gene>
    <name evidence="3" type="ORF">H2508_07595</name>
</gene>
<dbReference type="RefSeq" id="WP_182171384.1">
    <property type="nucleotide sequence ID" value="NZ_JACFXU010000014.1"/>
</dbReference>
<dbReference type="NCBIfam" id="NF009150">
    <property type="entry name" value="PRK12497.1-3"/>
    <property type="match status" value="1"/>
</dbReference>
<evidence type="ECO:0000256" key="1">
    <source>
        <dbReference type="ARBA" id="ARBA00006738"/>
    </source>
</evidence>
<dbReference type="NCBIfam" id="TIGR00252">
    <property type="entry name" value="YraN family protein"/>
    <property type="match status" value="1"/>
</dbReference>
<comment type="caution">
    <text evidence="3">The sequence shown here is derived from an EMBL/GenBank/DDBJ whole genome shotgun (WGS) entry which is preliminary data.</text>
</comment>
<dbReference type="PANTHER" id="PTHR34039:SF1">
    <property type="entry name" value="UPF0102 PROTEIN YRAN"/>
    <property type="match status" value="1"/>
</dbReference>
<evidence type="ECO:0000313" key="4">
    <source>
        <dbReference type="Proteomes" id="UP000539350"/>
    </source>
</evidence>
<evidence type="ECO:0000313" key="3">
    <source>
        <dbReference type="EMBL" id="MBA6412972.1"/>
    </source>
</evidence>
<dbReference type="InterPro" id="IPR011856">
    <property type="entry name" value="tRNA_endonuc-like_dom_sf"/>
</dbReference>
<dbReference type="AlphaFoldDB" id="A0A7W2YJC8"/>
<dbReference type="EMBL" id="JACFXU010000014">
    <property type="protein sequence ID" value="MBA6412972.1"/>
    <property type="molecule type" value="Genomic_DNA"/>
</dbReference>
<dbReference type="InterPro" id="IPR011335">
    <property type="entry name" value="Restrct_endonuc-II-like"/>
</dbReference>
<dbReference type="Proteomes" id="UP000539350">
    <property type="component" value="Unassembled WGS sequence"/>
</dbReference>
<dbReference type="PANTHER" id="PTHR34039">
    <property type="entry name" value="UPF0102 PROTEIN YRAN"/>
    <property type="match status" value="1"/>
</dbReference>
<dbReference type="Pfam" id="PF02021">
    <property type="entry name" value="UPF0102"/>
    <property type="match status" value="1"/>
</dbReference>
<dbReference type="InterPro" id="IPR003509">
    <property type="entry name" value="UPF0102_YraN-like"/>
</dbReference>
<name>A0A7W2YJC8_9GAMM</name>
<dbReference type="GO" id="GO:0003676">
    <property type="term" value="F:nucleic acid binding"/>
    <property type="evidence" value="ECO:0007669"/>
    <property type="project" value="InterPro"/>
</dbReference>
<accession>A0A7W2YJC8</accession>
<dbReference type="SUPFAM" id="SSF52980">
    <property type="entry name" value="Restriction endonuclease-like"/>
    <property type="match status" value="1"/>
</dbReference>
<comment type="similarity">
    <text evidence="1 2">Belongs to the UPF0102 family.</text>
</comment>
<protein>
    <recommendedName>
        <fullName evidence="2">UPF0102 protein H2508_07595</fullName>
    </recommendedName>
</protein>
<organism evidence="3 4">
    <name type="scientific">Sediminihaliea albiluteola</name>
    <dbReference type="NCBI Taxonomy" id="2758564"/>
    <lineage>
        <taxon>Bacteria</taxon>
        <taxon>Pseudomonadati</taxon>
        <taxon>Pseudomonadota</taxon>
        <taxon>Gammaproteobacteria</taxon>
        <taxon>Cellvibrionales</taxon>
        <taxon>Halieaceae</taxon>
        <taxon>Sediminihaliea</taxon>
    </lineage>
</organism>
<dbReference type="HAMAP" id="MF_00048">
    <property type="entry name" value="UPF0102"/>
    <property type="match status" value="1"/>
</dbReference>
<dbReference type="Gene3D" id="3.40.1350.10">
    <property type="match status" value="1"/>
</dbReference>
<dbReference type="CDD" id="cd20736">
    <property type="entry name" value="PoNe_Nuclease"/>
    <property type="match status" value="1"/>
</dbReference>
<reference evidence="3 4" key="1">
    <citation type="submission" date="2020-07" db="EMBL/GenBank/DDBJ databases">
        <title>Halieaceae bacterium, F7430, whole genome shotgun sequencing project.</title>
        <authorList>
            <person name="Jiang S."/>
            <person name="Liu Z.W."/>
            <person name="Du Z.J."/>
        </authorList>
    </citation>
    <scope>NUCLEOTIDE SEQUENCE [LARGE SCALE GENOMIC DNA]</scope>
    <source>
        <strain evidence="3 4">F7430</strain>
    </source>
</reference>